<feature type="chain" id="PRO_5034491314" evidence="1">
    <location>
        <begin position="32"/>
        <end position="176"/>
    </location>
</feature>
<gene>
    <name evidence="2" type="ORF">D9613_007397</name>
</gene>
<dbReference type="AlphaFoldDB" id="A0A8H4QML3"/>
<feature type="signal peptide" evidence="1">
    <location>
        <begin position="1"/>
        <end position="31"/>
    </location>
</feature>
<dbReference type="InterPro" id="IPR036610">
    <property type="entry name" value="PEBP-like_sf"/>
</dbReference>
<dbReference type="Gene3D" id="3.90.280.10">
    <property type="entry name" value="PEBP-like"/>
    <property type="match status" value="1"/>
</dbReference>
<organism evidence="2 3">
    <name type="scientific">Agrocybe pediades</name>
    <dbReference type="NCBI Taxonomy" id="84607"/>
    <lineage>
        <taxon>Eukaryota</taxon>
        <taxon>Fungi</taxon>
        <taxon>Dikarya</taxon>
        <taxon>Basidiomycota</taxon>
        <taxon>Agaricomycotina</taxon>
        <taxon>Agaricomycetes</taxon>
        <taxon>Agaricomycetidae</taxon>
        <taxon>Agaricales</taxon>
        <taxon>Agaricineae</taxon>
        <taxon>Strophariaceae</taxon>
        <taxon>Agrocybe</taxon>
    </lineage>
</organism>
<evidence type="ECO:0000313" key="3">
    <source>
        <dbReference type="Proteomes" id="UP000521872"/>
    </source>
</evidence>
<reference evidence="2 3" key="1">
    <citation type="submission" date="2019-12" db="EMBL/GenBank/DDBJ databases">
        <authorList>
            <person name="Floudas D."/>
            <person name="Bentzer J."/>
            <person name="Ahren D."/>
            <person name="Johansson T."/>
            <person name="Persson P."/>
            <person name="Tunlid A."/>
        </authorList>
    </citation>
    <scope>NUCLEOTIDE SEQUENCE [LARGE SCALE GENOMIC DNA]</scope>
    <source>
        <strain evidence="2 3">CBS 102.39</strain>
    </source>
</reference>
<sequence length="176" mass="19481">MVLSPPGFHNSTMNILLLTSLLASLLSAGTALHQTAEHAAVVDKFNEYKIPEDLGINFQPQVFSFKSSSRNQIKQTALTPAYKTIENATTYGPFVILMVDPDAPTPQNRSFSLVLSNTIEAISPYNGTSPIRSSGPHRYIFLMYKLAVQPTTGFQQSDGRHNYDLQILLQSEQLHV</sequence>
<comment type="caution">
    <text evidence="2">The sequence shown here is derived from an EMBL/GenBank/DDBJ whole genome shotgun (WGS) entry which is preliminary data.</text>
</comment>
<keyword evidence="3" id="KW-1185">Reference proteome</keyword>
<accession>A0A8H4QML3</accession>
<dbReference type="Proteomes" id="UP000521872">
    <property type="component" value="Unassembled WGS sequence"/>
</dbReference>
<evidence type="ECO:0000256" key="1">
    <source>
        <dbReference type="SAM" id="SignalP"/>
    </source>
</evidence>
<evidence type="ECO:0000313" key="2">
    <source>
        <dbReference type="EMBL" id="KAF4613566.1"/>
    </source>
</evidence>
<proteinExistence type="predicted"/>
<name>A0A8H4QML3_9AGAR</name>
<keyword evidence="1" id="KW-0732">Signal</keyword>
<dbReference type="Pfam" id="PF01161">
    <property type="entry name" value="PBP"/>
    <property type="match status" value="1"/>
</dbReference>
<dbReference type="SUPFAM" id="SSF49777">
    <property type="entry name" value="PEBP-like"/>
    <property type="match status" value="1"/>
</dbReference>
<protein>
    <submittedName>
        <fullName evidence="2">Uncharacterized protein</fullName>
    </submittedName>
</protein>
<dbReference type="InterPro" id="IPR008914">
    <property type="entry name" value="PEBP"/>
</dbReference>
<dbReference type="EMBL" id="JAACJL010000045">
    <property type="protein sequence ID" value="KAF4613566.1"/>
    <property type="molecule type" value="Genomic_DNA"/>
</dbReference>